<keyword evidence="1" id="KW-0648">Protein biosynthesis</keyword>
<protein>
    <submittedName>
        <fullName evidence="1">Elongation factor P hydroxylase</fullName>
    </submittedName>
</protein>
<dbReference type="GO" id="GO:0003746">
    <property type="term" value="F:translation elongation factor activity"/>
    <property type="evidence" value="ECO:0007669"/>
    <property type="project" value="UniProtKB-KW"/>
</dbReference>
<gene>
    <name evidence="1" type="ORF">ABS311_16230</name>
</gene>
<accession>A0ABV1RKH1</accession>
<organism evidence="1 2">
    <name type="scientific">Catenovulum sediminis</name>
    <dbReference type="NCBI Taxonomy" id="1740262"/>
    <lineage>
        <taxon>Bacteria</taxon>
        <taxon>Pseudomonadati</taxon>
        <taxon>Pseudomonadota</taxon>
        <taxon>Gammaproteobacteria</taxon>
        <taxon>Alteromonadales</taxon>
        <taxon>Alteromonadaceae</taxon>
        <taxon>Catenovulum</taxon>
    </lineage>
</organism>
<reference evidence="1 2" key="1">
    <citation type="submission" date="2024-06" db="EMBL/GenBank/DDBJ databases">
        <authorList>
            <person name="Chen R.Y."/>
        </authorList>
    </citation>
    <scope>NUCLEOTIDE SEQUENCE [LARGE SCALE GENOMIC DNA]</scope>
    <source>
        <strain evidence="1 2">D2</strain>
    </source>
</reference>
<evidence type="ECO:0000313" key="2">
    <source>
        <dbReference type="Proteomes" id="UP001467690"/>
    </source>
</evidence>
<dbReference type="InterPro" id="IPR007411">
    <property type="entry name" value="EpmC"/>
</dbReference>
<dbReference type="EMBL" id="JBELOE010000265">
    <property type="protein sequence ID" value="MER2493426.1"/>
    <property type="molecule type" value="Genomic_DNA"/>
</dbReference>
<name>A0ABV1RKH1_9ALTE</name>
<comment type="caution">
    <text evidence="1">The sequence shown here is derived from an EMBL/GenBank/DDBJ whole genome shotgun (WGS) entry which is preliminary data.</text>
</comment>
<sequence>MHKIEDLIRIFERSFFKTYNTKLVVGHDEPVYLPADENTQYHQIVFAHGFYASALHEIAHWCLAGPKRREQLDYGYWYNPDGRNKQQQQKFEFVEIKPQAIEWILSVCAGFDFKVSCDNLNGSYTPDRHAFRARIYSQVEQYLAGKLPTRAKLLGIALADFYQVKHPFSIKKFTVEER</sequence>
<keyword evidence="2" id="KW-1185">Reference proteome</keyword>
<keyword evidence="1" id="KW-0251">Elongation factor</keyword>
<dbReference type="Proteomes" id="UP001467690">
    <property type="component" value="Unassembled WGS sequence"/>
</dbReference>
<proteinExistence type="predicted"/>
<dbReference type="RefSeq" id="WP_350402785.1">
    <property type="nucleotide sequence ID" value="NZ_JBELOE010000265.1"/>
</dbReference>
<evidence type="ECO:0000313" key="1">
    <source>
        <dbReference type="EMBL" id="MER2493426.1"/>
    </source>
</evidence>
<dbReference type="Pfam" id="PF04315">
    <property type="entry name" value="EpmC"/>
    <property type="match status" value="1"/>
</dbReference>